<name>A0A4C1YUT5_EUMVA</name>
<sequence>MPDINYDRSAARAALENVHSLQNVLRYLKVYLCVRRESNTLTTHTELFGCDLVSGPSSRAAHAFRTDPRADGLAQHPANEPRPRRANSRYTLAPVRRRAAVRSGDGAHVAISLN</sequence>
<protein>
    <submittedName>
        <fullName evidence="2">Uncharacterized protein</fullName>
    </submittedName>
</protein>
<evidence type="ECO:0000256" key="1">
    <source>
        <dbReference type="SAM" id="MobiDB-lite"/>
    </source>
</evidence>
<organism evidence="2 3">
    <name type="scientific">Eumeta variegata</name>
    <name type="common">Bagworm moth</name>
    <name type="synonym">Eumeta japonica</name>
    <dbReference type="NCBI Taxonomy" id="151549"/>
    <lineage>
        <taxon>Eukaryota</taxon>
        <taxon>Metazoa</taxon>
        <taxon>Ecdysozoa</taxon>
        <taxon>Arthropoda</taxon>
        <taxon>Hexapoda</taxon>
        <taxon>Insecta</taxon>
        <taxon>Pterygota</taxon>
        <taxon>Neoptera</taxon>
        <taxon>Endopterygota</taxon>
        <taxon>Lepidoptera</taxon>
        <taxon>Glossata</taxon>
        <taxon>Ditrysia</taxon>
        <taxon>Tineoidea</taxon>
        <taxon>Psychidae</taxon>
        <taxon>Oiketicinae</taxon>
        <taxon>Eumeta</taxon>
    </lineage>
</organism>
<proteinExistence type="predicted"/>
<comment type="caution">
    <text evidence="2">The sequence shown here is derived from an EMBL/GenBank/DDBJ whole genome shotgun (WGS) entry which is preliminary data.</text>
</comment>
<accession>A0A4C1YUT5</accession>
<dbReference type="AlphaFoldDB" id="A0A4C1YUT5"/>
<dbReference type="EMBL" id="BGZK01001453">
    <property type="protein sequence ID" value="GBP80251.1"/>
    <property type="molecule type" value="Genomic_DNA"/>
</dbReference>
<feature type="region of interest" description="Disordered" evidence="1">
    <location>
        <begin position="60"/>
        <end position="90"/>
    </location>
</feature>
<reference evidence="2 3" key="1">
    <citation type="journal article" date="2019" name="Commun. Biol.">
        <title>The bagworm genome reveals a unique fibroin gene that provides high tensile strength.</title>
        <authorList>
            <person name="Kono N."/>
            <person name="Nakamura H."/>
            <person name="Ohtoshi R."/>
            <person name="Tomita M."/>
            <person name="Numata K."/>
            <person name="Arakawa K."/>
        </authorList>
    </citation>
    <scope>NUCLEOTIDE SEQUENCE [LARGE SCALE GENOMIC DNA]</scope>
</reference>
<keyword evidence="3" id="KW-1185">Reference proteome</keyword>
<evidence type="ECO:0000313" key="2">
    <source>
        <dbReference type="EMBL" id="GBP80251.1"/>
    </source>
</evidence>
<gene>
    <name evidence="2" type="ORF">EVAR_76836_1</name>
</gene>
<evidence type="ECO:0000313" key="3">
    <source>
        <dbReference type="Proteomes" id="UP000299102"/>
    </source>
</evidence>
<dbReference type="Proteomes" id="UP000299102">
    <property type="component" value="Unassembled WGS sequence"/>
</dbReference>